<proteinExistence type="predicted"/>
<gene>
    <name evidence="1" type="ORF">NLI96_g9057</name>
</gene>
<dbReference type="Proteomes" id="UP001212997">
    <property type="component" value="Unassembled WGS sequence"/>
</dbReference>
<keyword evidence="2" id="KW-1185">Reference proteome</keyword>
<dbReference type="AlphaFoldDB" id="A0AAD5YFM1"/>
<sequence length="263" mass="30398">MEIFGRLSSVLGYFTSVDSLELINVLTEQPQTFPTEVYAHDRLITSPERPVIRSLKLRVDGQTQNHPIHQGVQLEFLTELDFSFSHPAQFRIISPIIRCAPRLKFLNLCTYKFGAYEIHEGPLVPEEWPALDLMPITSLETFSIGFMLELLPTTRDLTIWSSVLRLLSLAPSTLSNIMFSDMFIDFFLDGEKRLEMLDWELLEQSLSRFRQLKTIKITIGLNERQSETFGGSREIFEKARVIVQRQLRELHTKGKLEVALREP</sequence>
<dbReference type="EMBL" id="JANAWD010000439">
    <property type="protein sequence ID" value="KAJ3479435.1"/>
    <property type="molecule type" value="Genomic_DNA"/>
</dbReference>
<comment type="caution">
    <text evidence="1">The sequence shown here is derived from an EMBL/GenBank/DDBJ whole genome shotgun (WGS) entry which is preliminary data.</text>
</comment>
<name>A0AAD5YFM1_9APHY</name>
<protein>
    <submittedName>
        <fullName evidence="1">Uncharacterized protein</fullName>
    </submittedName>
</protein>
<accession>A0AAD5YFM1</accession>
<reference evidence="1" key="1">
    <citation type="submission" date="2022-07" db="EMBL/GenBank/DDBJ databases">
        <title>Genome Sequence of Physisporinus lineatus.</title>
        <authorList>
            <person name="Buettner E."/>
        </authorList>
    </citation>
    <scope>NUCLEOTIDE SEQUENCE</scope>
    <source>
        <strain evidence="1">VT162</strain>
    </source>
</reference>
<evidence type="ECO:0000313" key="2">
    <source>
        <dbReference type="Proteomes" id="UP001212997"/>
    </source>
</evidence>
<organism evidence="1 2">
    <name type="scientific">Meripilus lineatus</name>
    <dbReference type="NCBI Taxonomy" id="2056292"/>
    <lineage>
        <taxon>Eukaryota</taxon>
        <taxon>Fungi</taxon>
        <taxon>Dikarya</taxon>
        <taxon>Basidiomycota</taxon>
        <taxon>Agaricomycotina</taxon>
        <taxon>Agaricomycetes</taxon>
        <taxon>Polyporales</taxon>
        <taxon>Meripilaceae</taxon>
        <taxon>Meripilus</taxon>
    </lineage>
</organism>
<evidence type="ECO:0000313" key="1">
    <source>
        <dbReference type="EMBL" id="KAJ3479435.1"/>
    </source>
</evidence>